<dbReference type="AlphaFoldDB" id="A0A0R2F599"/>
<evidence type="ECO:0000313" key="2">
    <source>
        <dbReference type="EMBL" id="MBJ7639761.1"/>
    </source>
</evidence>
<dbReference type="Proteomes" id="UP000728106">
    <property type="component" value="Unassembled WGS sequence"/>
</dbReference>
<protein>
    <submittedName>
        <fullName evidence="2">Uncharacterized protein</fullName>
    </submittedName>
</protein>
<comment type="caution">
    <text evidence="2">The sequence shown here is derived from an EMBL/GenBank/DDBJ whole genome shotgun (WGS) entry which is preliminary data.</text>
</comment>
<keyword evidence="3" id="KW-1185">Reference proteome</keyword>
<evidence type="ECO:0000313" key="3">
    <source>
        <dbReference type="Proteomes" id="UP000728106"/>
    </source>
</evidence>
<organism evidence="2 3">
    <name type="scientific">Weissella confusa</name>
    <name type="common">Lactobacillus confusus</name>
    <dbReference type="NCBI Taxonomy" id="1583"/>
    <lineage>
        <taxon>Bacteria</taxon>
        <taxon>Bacillati</taxon>
        <taxon>Bacillota</taxon>
        <taxon>Bacilli</taxon>
        <taxon>Lactobacillales</taxon>
        <taxon>Lactobacillaceae</taxon>
        <taxon>Weissella</taxon>
    </lineage>
</organism>
<accession>A0A0R2F599</accession>
<dbReference type="RefSeq" id="WP_003608949.1">
    <property type="nucleotide sequence ID" value="NZ_ALXH01000145.1"/>
</dbReference>
<dbReference type="Proteomes" id="UP000808038">
    <property type="component" value="Unassembled WGS sequence"/>
</dbReference>
<reference evidence="2 3" key="2">
    <citation type="journal article" date="2021" name="Int. J. Food Microbiol.">
        <title>Safety demonstration of a microbial species for use in the food chain: Weissella confusa.</title>
        <authorList>
            <person name="Bourdichon F."/>
            <person name="Patrone V."/>
            <person name="Fontana A."/>
            <person name="Milani G."/>
            <person name="Morelli L."/>
        </authorList>
    </citation>
    <scope>NUCLEOTIDE SEQUENCE [LARGE SCALE GENOMIC DNA]</scope>
    <source>
        <strain evidence="1">CCUG 30943</strain>
        <strain evidence="2 3">CCUG 43002</strain>
    </source>
</reference>
<name>A0A0R2F599_WEICO</name>
<dbReference type="EMBL" id="JAAOCP010000016">
    <property type="protein sequence ID" value="MBJ7639761.1"/>
    <property type="molecule type" value="Genomic_DNA"/>
</dbReference>
<dbReference type="GeneID" id="57979507"/>
<dbReference type="OrthoDB" id="2146695at2"/>
<dbReference type="EMBL" id="JAAOCX010000016">
    <property type="protein sequence ID" value="MBJ7633397.1"/>
    <property type="molecule type" value="Genomic_DNA"/>
</dbReference>
<sequence length="89" mass="10172">MTYTYLYEREPLFTDNDIDGFLGAVELDADIRDIPFDLEKTQQLIRDLTAQLSDETPTAIGFFATYPTYGHYDALGREIDVTLEISVSR</sequence>
<gene>
    <name evidence="2" type="ORF">HAU20_10280</name>
    <name evidence="1" type="ORF">HAU43_09940</name>
</gene>
<evidence type="ECO:0000313" key="1">
    <source>
        <dbReference type="EMBL" id="MBJ7633397.1"/>
    </source>
</evidence>
<proteinExistence type="predicted"/>
<reference evidence="2" key="1">
    <citation type="submission" date="2020-02" db="EMBL/GenBank/DDBJ databases">
        <authorList>
            <person name="Fontana A."/>
            <person name="Patrone V."/>
            <person name="Morelli L."/>
        </authorList>
    </citation>
    <scope>NUCLEOTIDE SEQUENCE</scope>
    <source>
        <strain evidence="1">CCUG 30943</strain>
        <strain evidence="2">CCUG 43002</strain>
    </source>
</reference>